<protein>
    <submittedName>
        <fullName evidence="3">Tripartite tricarboxylate transporter substrate binding protein</fullName>
    </submittedName>
</protein>
<evidence type="ECO:0000313" key="4">
    <source>
        <dbReference type="Proteomes" id="UP000626026"/>
    </source>
</evidence>
<dbReference type="Gene3D" id="3.40.190.10">
    <property type="entry name" value="Periplasmic binding protein-like II"/>
    <property type="match status" value="1"/>
</dbReference>
<feature type="signal peptide" evidence="2">
    <location>
        <begin position="1"/>
        <end position="25"/>
    </location>
</feature>
<feature type="chain" id="PRO_5045440595" evidence="2">
    <location>
        <begin position="26"/>
        <end position="326"/>
    </location>
</feature>
<dbReference type="PIRSF" id="PIRSF017082">
    <property type="entry name" value="YflP"/>
    <property type="match status" value="1"/>
</dbReference>
<name>A0ABR7RIC9_9PROT</name>
<accession>A0ABR7RIC9</accession>
<proteinExistence type="inferred from homology"/>
<gene>
    <name evidence="3" type="ORF">IBL26_05740</name>
</gene>
<dbReference type="EMBL" id="JACTVA010000006">
    <property type="protein sequence ID" value="MBC9206329.1"/>
    <property type="molecule type" value="Genomic_DNA"/>
</dbReference>
<dbReference type="RefSeq" id="WP_187783499.1">
    <property type="nucleotide sequence ID" value="NZ_JACTVA010000006.1"/>
</dbReference>
<dbReference type="InterPro" id="IPR005064">
    <property type="entry name" value="BUG"/>
</dbReference>
<keyword evidence="2" id="KW-0732">Signal</keyword>
<dbReference type="Pfam" id="PF03401">
    <property type="entry name" value="TctC"/>
    <property type="match status" value="1"/>
</dbReference>
<organism evidence="3 4">
    <name type="scientific">Teichococcus aerophilus</name>
    <dbReference type="NCBI Taxonomy" id="1224513"/>
    <lineage>
        <taxon>Bacteria</taxon>
        <taxon>Pseudomonadati</taxon>
        <taxon>Pseudomonadota</taxon>
        <taxon>Alphaproteobacteria</taxon>
        <taxon>Acetobacterales</taxon>
        <taxon>Roseomonadaceae</taxon>
        <taxon>Roseomonas</taxon>
    </lineage>
</organism>
<evidence type="ECO:0000256" key="1">
    <source>
        <dbReference type="ARBA" id="ARBA00006987"/>
    </source>
</evidence>
<dbReference type="CDD" id="cd07012">
    <property type="entry name" value="PBP2_Bug_TTT"/>
    <property type="match status" value="1"/>
</dbReference>
<dbReference type="SUPFAM" id="SSF53850">
    <property type="entry name" value="Periplasmic binding protein-like II"/>
    <property type="match status" value="1"/>
</dbReference>
<evidence type="ECO:0000313" key="3">
    <source>
        <dbReference type="EMBL" id="MBC9206329.1"/>
    </source>
</evidence>
<reference evidence="3 4" key="1">
    <citation type="journal article" date="2013" name="Int. J. Syst. Evol. Microbiol.">
        <title>Roseomonas aerophila sp. nov., isolated from air.</title>
        <authorList>
            <person name="Kim S.J."/>
            <person name="Weon H.Y."/>
            <person name="Ahn J.H."/>
            <person name="Hong S.B."/>
            <person name="Seok S.J."/>
            <person name="Whang K.S."/>
            <person name="Kwon S.W."/>
        </authorList>
    </citation>
    <scope>NUCLEOTIDE SEQUENCE [LARGE SCALE GENOMIC DNA]</scope>
    <source>
        <strain evidence="3 4">NBRC 108923</strain>
    </source>
</reference>
<dbReference type="Proteomes" id="UP000626026">
    <property type="component" value="Unassembled WGS sequence"/>
</dbReference>
<comment type="caution">
    <text evidence="3">The sequence shown here is derived from an EMBL/GenBank/DDBJ whole genome shotgun (WGS) entry which is preliminary data.</text>
</comment>
<dbReference type="Gene3D" id="3.40.190.150">
    <property type="entry name" value="Bordetella uptake gene, domain 1"/>
    <property type="match status" value="1"/>
</dbReference>
<keyword evidence="4" id="KW-1185">Reference proteome</keyword>
<sequence length="326" mass="34454">MNRRNLVLGTSAVAAGLLAAPAIRAQPAWPMGRPIRIVCPTPPGGANDALARLLAQQLQDKFGALAVVENRPGGSALLGTNAVLQSAPDGFTLLASTFNTAIMPLVLKGATFDPEKDLALIGRTAQAPLVMALSGRRPEKTLAEVIASVKRDPLAWNVAISALGSAGHLATIDFMRRADLDINVVTYRGTQPALADLMGGSVQLLIDPSFALLASREDGRIKAIGIATAQRSALAPDVPTMAEAGVPGFEYQAWYGVWAPNGTSPEICQRVNGLVQDTMRDPAIAGRLAAQVIEPVVEDVEDSRRFIRGEIVRATALLRSVNYQPE</sequence>
<dbReference type="PANTHER" id="PTHR42928:SF5">
    <property type="entry name" value="BLR1237 PROTEIN"/>
    <property type="match status" value="1"/>
</dbReference>
<dbReference type="InterPro" id="IPR042100">
    <property type="entry name" value="Bug_dom1"/>
</dbReference>
<evidence type="ECO:0000256" key="2">
    <source>
        <dbReference type="SAM" id="SignalP"/>
    </source>
</evidence>
<dbReference type="PANTHER" id="PTHR42928">
    <property type="entry name" value="TRICARBOXYLATE-BINDING PROTEIN"/>
    <property type="match status" value="1"/>
</dbReference>
<comment type="similarity">
    <text evidence="1">Belongs to the UPF0065 (bug) family.</text>
</comment>